<keyword evidence="3" id="KW-1185">Reference proteome</keyword>
<organism evidence="2 3">
    <name type="scientific">Blepharisma stoltei</name>
    <dbReference type="NCBI Taxonomy" id="1481888"/>
    <lineage>
        <taxon>Eukaryota</taxon>
        <taxon>Sar</taxon>
        <taxon>Alveolata</taxon>
        <taxon>Ciliophora</taxon>
        <taxon>Postciliodesmatophora</taxon>
        <taxon>Heterotrichea</taxon>
        <taxon>Heterotrichida</taxon>
        <taxon>Blepharismidae</taxon>
        <taxon>Blepharisma</taxon>
    </lineage>
</organism>
<name>A0AAU9J8S5_9CILI</name>
<gene>
    <name evidence="2" type="ORF">BSTOLATCC_MIC33247</name>
</gene>
<dbReference type="EMBL" id="CAJZBQ010000033">
    <property type="protein sequence ID" value="CAG9323347.1"/>
    <property type="molecule type" value="Genomic_DNA"/>
</dbReference>
<comment type="caution">
    <text evidence="2">The sequence shown here is derived from an EMBL/GenBank/DDBJ whole genome shotgun (WGS) entry which is preliminary data.</text>
</comment>
<feature type="transmembrane region" description="Helical" evidence="1">
    <location>
        <begin position="47"/>
        <end position="64"/>
    </location>
</feature>
<evidence type="ECO:0000313" key="3">
    <source>
        <dbReference type="Proteomes" id="UP001162131"/>
    </source>
</evidence>
<evidence type="ECO:0000256" key="1">
    <source>
        <dbReference type="SAM" id="Phobius"/>
    </source>
</evidence>
<reference evidence="2" key="1">
    <citation type="submission" date="2021-09" db="EMBL/GenBank/DDBJ databases">
        <authorList>
            <consortium name="AG Swart"/>
            <person name="Singh M."/>
            <person name="Singh A."/>
            <person name="Seah K."/>
            <person name="Emmerich C."/>
        </authorList>
    </citation>
    <scope>NUCLEOTIDE SEQUENCE</scope>
    <source>
        <strain evidence="2">ATCC30299</strain>
    </source>
</reference>
<protein>
    <submittedName>
        <fullName evidence="2">Uncharacterized protein</fullName>
    </submittedName>
</protein>
<accession>A0AAU9J8S5</accession>
<keyword evidence="1" id="KW-0812">Transmembrane</keyword>
<dbReference type="Proteomes" id="UP001162131">
    <property type="component" value="Unassembled WGS sequence"/>
</dbReference>
<feature type="transmembrane region" description="Helical" evidence="1">
    <location>
        <begin position="21"/>
        <end position="41"/>
    </location>
</feature>
<sequence>MWDPKAIRKIFNGAGNHIFGLRAWIIEGILYAFLYKSTIVLSLFLNIYLNSAGWVFFIGTNLHYKFLV</sequence>
<evidence type="ECO:0000313" key="2">
    <source>
        <dbReference type="EMBL" id="CAG9323347.1"/>
    </source>
</evidence>
<keyword evidence="1" id="KW-0472">Membrane</keyword>
<keyword evidence="1" id="KW-1133">Transmembrane helix</keyword>
<proteinExistence type="predicted"/>
<dbReference type="AlphaFoldDB" id="A0AAU9J8S5"/>